<feature type="compositionally biased region" description="Polar residues" evidence="1">
    <location>
        <begin position="727"/>
        <end position="739"/>
    </location>
</feature>
<keyword evidence="4" id="KW-1185">Reference proteome</keyword>
<feature type="transmembrane region" description="Helical" evidence="2">
    <location>
        <begin position="627"/>
        <end position="653"/>
    </location>
</feature>
<evidence type="ECO:0000313" key="3">
    <source>
        <dbReference type="EMBL" id="KAL2797066.1"/>
    </source>
</evidence>
<sequence>MVDLTVSNVSGLIAVGVAVLQVFISIALPIIILGFFRRIPATASASTWSVLARELHSSYWPTFLGADSSATSGVYVPVSIASWSRTVARVLTAIAAVVTPRTFHYIEDTSAFGSGTPLRDENNRFSRVCSGVGFETCPHSSGNVVSTTNESGIFVTGDWYDTRVSQDVVDCFQSGLLTMEPSVSSLFDIQARYTVMSPASDPDEFIPFDNNTAYPLSQLRPIQSLVTDGGYKLVEGLVVDLPAGGIGFRNHSAPPWRPHGSEWSEDLLFVEPETQCVDLNLTLDYDVVTSSSGSGGYENLVLTDRGGFANFQKDFSPTNWTTERSQKSAFRYLNSHIGKTFPLLREGAGTTSLGFLEFMSLQTSTEYGAYLQGTDNAFTGVNFSDTGSGNLTSFPAIHPNPFGTDFQNSTEAVPLCSRTTTWDYANITNIAVGCGLVYGVPQRLTAGDTLIFRDPGSKWSIPLYYAQRASEPYSRPPLSGVENTDKPLGRVRPLWGLVTWENARQLGGLATLHNDHLWLPGFVDPDSVSEEPDNHNLPGVDFYRTALSRTFAVNSGGSVGFFDYSGATSVALLRKWQQLSDLDRRRGKYVLGTRGLATTSAATGNADADPANNIPVVTYASRVRFHLVYGIPAFLTLAMAVLVLVVAAVAIFLRGSGIRRMTAFLSWTSVGRIFTSQTPRDGSALSVSLKPSERWITEEGRQQVAVIGDREDEIDEPKTDEGRDTPPAQQGLIQGTAAS</sequence>
<feature type="transmembrane region" description="Helical" evidence="2">
    <location>
        <begin position="12"/>
        <end position="36"/>
    </location>
</feature>
<reference evidence="3 4" key="1">
    <citation type="submission" date="2024-07" db="EMBL/GenBank/DDBJ databases">
        <title>Section-level genome sequencing and comparative genomics of Aspergillus sections Usti and Cavernicolus.</title>
        <authorList>
            <consortium name="Lawrence Berkeley National Laboratory"/>
            <person name="Nybo J.L."/>
            <person name="Vesth T.C."/>
            <person name="Theobald S."/>
            <person name="Frisvad J.C."/>
            <person name="Larsen T.O."/>
            <person name="Kjaerboelling I."/>
            <person name="Rothschild-Mancinelli K."/>
            <person name="Lyhne E.K."/>
            <person name="Kogle M.E."/>
            <person name="Barry K."/>
            <person name="Clum A."/>
            <person name="Na H."/>
            <person name="Ledsgaard L."/>
            <person name="Lin J."/>
            <person name="Lipzen A."/>
            <person name="Kuo A."/>
            <person name="Riley R."/>
            <person name="Mondo S."/>
            <person name="Labutti K."/>
            <person name="Haridas S."/>
            <person name="Pangalinan J."/>
            <person name="Salamov A.A."/>
            <person name="Simmons B.A."/>
            <person name="Magnuson J.K."/>
            <person name="Chen J."/>
            <person name="Drula E."/>
            <person name="Henrissat B."/>
            <person name="Wiebenga A."/>
            <person name="Lubbers R.J."/>
            <person name="Gomes A.C."/>
            <person name="Makela M.R."/>
            <person name="Stajich J."/>
            <person name="Grigoriev I.V."/>
            <person name="Mortensen U.H."/>
            <person name="De Vries R.P."/>
            <person name="Baker S.E."/>
            <person name="Andersen M.R."/>
        </authorList>
    </citation>
    <scope>NUCLEOTIDE SEQUENCE [LARGE SCALE GENOMIC DNA]</scope>
    <source>
        <strain evidence="3 4">CBS 209.92</strain>
    </source>
</reference>
<dbReference type="EMBL" id="JBFTWV010000021">
    <property type="protein sequence ID" value="KAL2797066.1"/>
    <property type="molecule type" value="Genomic_DNA"/>
</dbReference>
<keyword evidence="2" id="KW-1133">Transmembrane helix</keyword>
<gene>
    <name evidence="3" type="ORF">BJX66DRAFT_349083</name>
</gene>
<dbReference type="Proteomes" id="UP001610563">
    <property type="component" value="Unassembled WGS sequence"/>
</dbReference>
<proteinExistence type="predicted"/>
<keyword evidence="2" id="KW-0472">Membrane</keyword>
<organism evidence="3 4">
    <name type="scientific">Aspergillus keveii</name>
    <dbReference type="NCBI Taxonomy" id="714993"/>
    <lineage>
        <taxon>Eukaryota</taxon>
        <taxon>Fungi</taxon>
        <taxon>Dikarya</taxon>
        <taxon>Ascomycota</taxon>
        <taxon>Pezizomycotina</taxon>
        <taxon>Eurotiomycetes</taxon>
        <taxon>Eurotiomycetidae</taxon>
        <taxon>Eurotiales</taxon>
        <taxon>Aspergillaceae</taxon>
        <taxon>Aspergillus</taxon>
        <taxon>Aspergillus subgen. Nidulantes</taxon>
    </lineage>
</organism>
<evidence type="ECO:0000256" key="2">
    <source>
        <dbReference type="SAM" id="Phobius"/>
    </source>
</evidence>
<evidence type="ECO:0000256" key="1">
    <source>
        <dbReference type="SAM" id="MobiDB-lite"/>
    </source>
</evidence>
<accession>A0ABR4GDF5</accession>
<feature type="region of interest" description="Disordered" evidence="1">
    <location>
        <begin position="700"/>
        <end position="739"/>
    </location>
</feature>
<name>A0ABR4GDF5_9EURO</name>
<keyword evidence="2" id="KW-0812">Transmembrane</keyword>
<comment type="caution">
    <text evidence="3">The sequence shown here is derived from an EMBL/GenBank/DDBJ whole genome shotgun (WGS) entry which is preliminary data.</text>
</comment>
<protein>
    <submittedName>
        <fullName evidence="3">Uncharacterized protein</fullName>
    </submittedName>
</protein>
<evidence type="ECO:0000313" key="4">
    <source>
        <dbReference type="Proteomes" id="UP001610563"/>
    </source>
</evidence>